<dbReference type="GO" id="GO:0000272">
    <property type="term" value="P:polysaccharide catabolic process"/>
    <property type="evidence" value="ECO:0007669"/>
    <property type="project" value="InterPro"/>
</dbReference>
<name>X1FVI2_9ZZZZ</name>
<accession>X1FVI2</accession>
<dbReference type="EMBL" id="BARU01021815">
    <property type="protein sequence ID" value="GAH49661.1"/>
    <property type="molecule type" value="Genomic_DNA"/>
</dbReference>
<protein>
    <recommendedName>
        <fullName evidence="2">Dockerin domain-containing protein</fullName>
    </recommendedName>
</protein>
<organism evidence="1">
    <name type="scientific">marine sediment metagenome</name>
    <dbReference type="NCBI Taxonomy" id="412755"/>
    <lineage>
        <taxon>unclassified sequences</taxon>
        <taxon>metagenomes</taxon>
        <taxon>ecological metagenomes</taxon>
    </lineage>
</organism>
<evidence type="ECO:0008006" key="2">
    <source>
        <dbReference type="Google" id="ProtNLM"/>
    </source>
</evidence>
<dbReference type="AlphaFoldDB" id="X1FVI2"/>
<gene>
    <name evidence="1" type="ORF">S03H2_35637</name>
</gene>
<dbReference type="InterPro" id="IPR036439">
    <property type="entry name" value="Dockerin_dom_sf"/>
</dbReference>
<dbReference type="PROSITE" id="PS00018">
    <property type="entry name" value="EF_HAND_1"/>
    <property type="match status" value="2"/>
</dbReference>
<sequence length="76" mass="8225">INMGAFGGTAEASMSLSTEGLRIDLNNDGAINNKDLSMLAGMWLAADLPMAGDINRDGLVNFSDFAWLAQLWLYEE</sequence>
<evidence type="ECO:0000313" key="1">
    <source>
        <dbReference type="EMBL" id="GAH49661.1"/>
    </source>
</evidence>
<comment type="caution">
    <text evidence="1">The sequence shown here is derived from an EMBL/GenBank/DDBJ whole genome shotgun (WGS) entry which is preliminary data.</text>
</comment>
<dbReference type="SUPFAM" id="SSF63446">
    <property type="entry name" value="Type I dockerin domain"/>
    <property type="match status" value="1"/>
</dbReference>
<reference evidence="1" key="1">
    <citation type="journal article" date="2014" name="Front. Microbiol.">
        <title>High frequency of phylogenetically diverse reductive dehalogenase-homologous genes in deep subseafloor sedimentary metagenomes.</title>
        <authorList>
            <person name="Kawai M."/>
            <person name="Futagami T."/>
            <person name="Toyoda A."/>
            <person name="Takaki Y."/>
            <person name="Nishi S."/>
            <person name="Hori S."/>
            <person name="Arai W."/>
            <person name="Tsubouchi T."/>
            <person name="Morono Y."/>
            <person name="Uchiyama I."/>
            <person name="Ito T."/>
            <person name="Fujiyama A."/>
            <person name="Inagaki F."/>
            <person name="Takami H."/>
        </authorList>
    </citation>
    <scope>NUCLEOTIDE SEQUENCE</scope>
    <source>
        <strain evidence="1">Expedition CK06-06</strain>
    </source>
</reference>
<dbReference type="Gene3D" id="1.10.1330.10">
    <property type="entry name" value="Dockerin domain"/>
    <property type="match status" value="1"/>
</dbReference>
<proteinExistence type="predicted"/>
<feature type="non-terminal residue" evidence="1">
    <location>
        <position position="1"/>
    </location>
</feature>
<dbReference type="InterPro" id="IPR018247">
    <property type="entry name" value="EF_Hand_1_Ca_BS"/>
</dbReference>